<protein>
    <submittedName>
        <fullName evidence="2">Uncharacterized protein</fullName>
    </submittedName>
</protein>
<accession>A0ABN9ULJ6</accession>
<sequence length="600" mass="66297">METRPFKAQDKTIMREAVASWASYRSYFGNGRTGAADLTWMSALQPSSQLLLTFIEGFVYGSTFNNTIHHQARASRAVEDILDNETVRGSLDEVEEILTTEGKAAQDADTPPSLSLGPAESEAAATPSAANSTAASAARDSRIEAKLKPFYSLFGDNYAIMTDASKAKIYQIVNGWSEEIKERATEIHEACIRQVNQTVKLTVKPTSEKAFKQLMNDCHVGTIRAETGEQRYVIIHYDPKQACEAATMPHIRDPPLRGKGEHLDQCVNMMIKSRGLDGALHEGDLYMVLDNGKEGNHTKLIKPWRASNKDTMEHSRTKLKILYSEEALMQKRSVAKGPMSLSQEETAFIVTKESLNIKMQANRHFNGTSKGSVIGFLDMPSVAADSVERPWEATFAQKKDMFGKSGRADVGGASPDGENYCDMKGQRNDTDVEPANYHAMPRKWYSEVIHRFKPKAIIDFTAHDGQFAIEAINEKVPYLGFTHTQLHADMMHSWLAAKVFQEFRNEDNDDKYKAEVAEFYDSHMKCAFESTETTAGAQAEAKKKAAARRRAAAKRKAVTAKAKAKATAKASVGDEAEPDEAAEGGDSGEADEEPDDSAHE</sequence>
<dbReference type="Proteomes" id="UP001189429">
    <property type="component" value="Unassembled WGS sequence"/>
</dbReference>
<evidence type="ECO:0000313" key="2">
    <source>
        <dbReference type="EMBL" id="CAK0860741.1"/>
    </source>
</evidence>
<evidence type="ECO:0000256" key="1">
    <source>
        <dbReference type="SAM" id="MobiDB-lite"/>
    </source>
</evidence>
<gene>
    <name evidence="2" type="ORF">PCOR1329_LOCUS49626</name>
</gene>
<keyword evidence="3" id="KW-1185">Reference proteome</keyword>
<dbReference type="EMBL" id="CAUYUJ010016008">
    <property type="protein sequence ID" value="CAK0860741.1"/>
    <property type="molecule type" value="Genomic_DNA"/>
</dbReference>
<comment type="caution">
    <text evidence="2">The sequence shown here is derived from an EMBL/GenBank/DDBJ whole genome shotgun (WGS) entry which is preliminary data.</text>
</comment>
<organism evidence="2 3">
    <name type="scientific">Prorocentrum cordatum</name>
    <dbReference type="NCBI Taxonomy" id="2364126"/>
    <lineage>
        <taxon>Eukaryota</taxon>
        <taxon>Sar</taxon>
        <taxon>Alveolata</taxon>
        <taxon>Dinophyceae</taxon>
        <taxon>Prorocentrales</taxon>
        <taxon>Prorocentraceae</taxon>
        <taxon>Prorocentrum</taxon>
    </lineage>
</organism>
<feature type="compositionally biased region" description="Low complexity" evidence="1">
    <location>
        <begin position="118"/>
        <end position="138"/>
    </location>
</feature>
<feature type="region of interest" description="Disordered" evidence="1">
    <location>
        <begin position="101"/>
        <end position="138"/>
    </location>
</feature>
<feature type="compositionally biased region" description="Basic residues" evidence="1">
    <location>
        <begin position="544"/>
        <end position="566"/>
    </location>
</feature>
<evidence type="ECO:0000313" key="3">
    <source>
        <dbReference type="Proteomes" id="UP001189429"/>
    </source>
</evidence>
<name>A0ABN9ULJ6_9DINO</name>
<feature type="region of interest" description="Disordered" evidence="1">
    <location>
        <begin position="539"/>
        <end position="600"/>
    </location>
</feature>
<feature type="compositionally biased region" description="Acidic residues" evidence="1">
    <location>
        <begin position="574"/>
        <end position="600"/>
    </location>
</feature>
<proteinExistence type="predicted"/>
<reference evidence="2" key="1">
    <citation type="submission" date="2023-10" db="EMBL/GenBank/DDBJ databases">
        <authorList>
            <person name="Chen Y."/>
            <person name="Shah S."/>
            <person name="Dougan E. K."/>
            <person name="Thang M."/>
            <person name="Chan C."/>
        </authorList>
    </citation>
    <scope>NUCLEOTIDE SEQUENCE [LARGE SCALE GENOMIC DNA]</scope>
</reference>